<accession>A0A9P4V0F1</accession>
<dbReference type="EMBL" id="ML996161">
    <property type="protein sequence ID" value="KAF2733409.1"/>
    <property type="molecule type" value="Genomic_DNA"/>
</dbReference>
<sequence length="152" mass="17269">MSTGEIIELTEAHAPKPTAIHTFESILPALKHELIKIRHDHDKHEPEYFVRVASLNDSELTSFTSKDLIEVRAGETAYGLHLFGKVRIPDLEDGYIHIRVFISAKEGTDGTTEDERVAKLHSIHTEEVVKQNGDHVYRAIFGPEDPLEWFET</sequence>
<organism evidence="1 2">
    <name type="scientific">Polyplosphaeria fusca</name>
    <dbReference type="NCBI Taxonomy" id="682080"/>
    <lineage>
        <taxon>Eukaryota</taxon>
        <taxon>Fungi</taxon>
        <taxon>Dikarya</taxon>
        <taxon>Ascomycota</taxon>
        <taxon>Pezizomycotina</taxon>
        <taxon>Dothideomycetes</taxon>
        <taxon>Pleosporomycetidae</taxon>
        <taxon>Pleosporales</taxon>
        <taxon>Tetraplosphaeriaceae</taxon>
        <taxon>Polyplosphaeria</taxon>
    </lineage>
</organism>
<evidence type="ECO:0000313" key="2">
    <source>
        <dbReference type="Proteomes" id="UP000799444"/>
    </source>
</evidence>
<dbReference type="OrthoDB" id="3344950at2759"/>
<evidence type="ECO:0000313" key="1">
    <source>
        <dbReference type="EMBL" id="KAF2733409.1"/>
    </source>
</evidence>
<keyword evidence="2" id="KW-1185">Reference proteome</keyword>
<proteinExistence type="predicted"/>
<reference evidence="1" key="1">
    <citation type="journal article" date="2020" name="Stud. Mycol.">
        <title>101 Dothideomycetes genomes: a test case for predicting lifestyles and emergence of pathogens.</title>
        <authorList>
            <person name="Haridas S."/>
            <person name="Albert R."/>
            <person name="Binder M."/>
            <person name="Bloem J."/>
            <person name="Labutti K."/>
            <person name="Salamov A."/>
            <person name="Andreopoulos B."/>
            <person name="Baker S."/>
            <person name="Barry K."/>
            <person name="Bills G."/>
            <person name="Bluhm B."/>
            <person name="Cannon C."/>
            <person name="Castanera R."/>
            <person name="Culley D."/>
            <person name="Daum C."/>
            <person name="Ezra D."/>
            <person name="Gonzalez J."/>
            <person name="Henrissat B."/>
            <person name="Kuo A."/>
            <person name="Liang C."/>
            <person name="Lipzen A."/>
            <person name="Lutzoni F."/>
            <person name="Magnuson J."/>
            <person name="Mondo S."/>
            <person name="Nolan M."/>
            <person name="Ohm R."/>
            <person name="Pangilinan J."/>
            <person name="Park H.-J."/>
            <person name="Ramirez L."/>
            <person name="Alfaro M."/>
            <person name="Sun H."/>
            <person name="Tritt A."/>
            <person name="Yoshinaga Y."/>
            <person name="Zwiers L.-H."/>
            <person name="Turgeon B."/>
            <person name="Goodwin S."/>
            <person name="Spatafora J."/>
            <person name="Crous P."/>
            <person name="Grigoriev I."/>
        </authorList>
    </citation>
    <scope>NUCLEOTIDE SEQUENCE</scope>
    <source>
        <strain evidence="1">CBS 125425</strain>
    </source>
</reference>
<protein>
    <submittedName>
        <fullName evidence="1">Uncharacterized protein</fullName>
    </submittedName>
</protein>
<dbReference type="Proteomes" id="UP000799444">
    <property type="component" value="Unassembled WGS sequence"/>
</dbReference>
<comment type="caution">
    <text evidence="1">The sequence shown here is derived from an EMBL/GenBank/DDBJ whole genome shotgun (WGS) entry which is preliminary data.</text>
</comment>
<name>A0A9P4V0F1_9PLEO</name>
<gene>
    <name evidence="1" type="ORF">EJ04DRAFT_577614</name>
</gene>
<dbReference type="AlphaFoldDB" id="A0A9P4V0F1"/>